<name>A0A409VF67_9AGAR</name>
<feature type="compositionally biased region" description="Polar residues" evidence="1">
    <location>
        <begin position="38"/>
        <end position="51"/>
    </location>
</feature>
<accession>A0A409VF67</accession>
<reference evidence="2 3" key="1">
    <citation type="journal article" date="2018" name="Evol. Lett.">
        <title>Horizontal gene cluster transfer increased hallucinogenic mushroom diversity.</title>
        <authorList>
            <person name="Reynolds H.T."/>
            <person name="Vijayakumar V."/>
            <person name="Gluck-Thaler E."/>
            <person name="Korotkin H.B."/>
            <person name="Matheny P.B."/>
            <person name="Slot J.C."/>
        </authorList>
    </citation>
    <scope>NUCLEOTIDE SEQUENCE [LARGE SCALE GENOMIC DNA]</scope>
    <source>
        <strain evidence="2 3">SRW20</strain>
    </source>
</reference>
<keyword evidence="3" id="KW-1185">Reference proteome</keyword>
<organism evidence="2 3">
    <name type="scientific">Gymnopilus dilepis</name>
    <dbReference type="NCBI Taxonomy" id="231916"/>
    <lineage>
        <taxon>Eukaryota</taxon>
        <taxon>Fungi</taxon>
        <taxon>Dikarya</taxon>
        <taxon>Basidiomycota</taxon>
        <taxon>Agaricomycotina</taxon>
        <taxon>Agaricomycetes</taxon>
        <taxon>Agaricomycetidae</taxon>
        <taxon>Agaricales</taxon>
        <taxon>Agaricineae</taxon>
        <taxon>Hymenogastraceae</taxon>
        <taxon>Gymnopilus</taxon>
    </lineage>
</organism>
<evidence type="ECO:0000313" key="2">
    <source>
        <dbReference type="EMBL" id="PPQ64898.1"/>
    </source>
</evidence>
<sequence>MPLLFKALFSPATLQTSCSHNVEDTVMSSRPRHKGLATQGQPSIQLHSPPQGAAQSALSAYDKLGLLFLYGTMQLKVTSGVDMIVGLQGMLGKSPYPSRFPEI</sequence>
<dbReference type="AlphaFoldDB" id="A0A409VF67"/>
<protein>
    <submittedName>
        <fullName evidence="2">Uncharacterized protein</fullName>
    </submittedName>
</protein>
<dbReference type="Proteomes" id="UP000284706">
    <property type="component" value="Unassembled WGS sequence"/>
</dbReference>
<proteinExistence type="predicted"/>
<dbReference type="EMBL" id="NHYE01005661">
    <property type="protein sequence ID" value="PPQ64898.1"/>
    <property type="molecule type" value="Genomic_DNA"/>
</dbReference>
<evidence type="ECO:0000313" key="3">
    <source>
        <dbReference type="Proteomes" id="UP000284706"/>
    </source>
</evidence>
<dbReference type="InParanoid" id="A0A409VF67"/>
<gene>
    <name evidence="2" type="ORF">CVT26_002616</name>
</gene>
<feature type="region of interest" description="Disordered" evidence="1">
    <location>
        <begin position="27"/>
        <end position="51"/>
    </location>
</feature>
<comment type="caution">
    <text evidence="2">The sequence shown here is derived from an EMBL/GenBank/DDBJ whole genome shotgun (WGS) entry which is preliminary data.</text>
</comment>
<evidence type="ECO:0000256" key="1">
    <source>
        <dbReference type="SAM" id="MobiDB-lite"/>
    </source>
</evidence>